<dbReference type="InterPro" id="IPR016032">
    <property type="entry name" value="Sig_transdc_resp-reg_C-effctor"/>
</dbReference>
<evidence type="ECO:0000256" key="1">
    <source>
        <dbReference type="ARBA" id="ARBA00022553"/>
    </source>
</evidence>
<dbReference type="GO" id="GO:0000160">
    <property type="term" value="P:phosphorelay signal transduction system"/>
    <property type="evidence" value="ECO:0007669"/>
    <property type="project" value="InterPro"/>
</dbReference>
<dbReference type="GO" id="GO:0003677">
    <property type="term" value="F:DNA binding"/>
    <property type="evidence" value="ECO:0007669"/>
    <property type="project" value="UniProtKB-KW"/>
</dbReference>
<feature type="domain" description="Response regulatory" evidence="7">
    <location>
        <begin position="6"/>
        <end position="122"/>
    </location>
</feature>
<evidence type="ECO:0000256" key="5">
    <source>
        <dbReference type="PROSITE-ProRule" id="PRU00169"/>
    </source>
</evidence>
<accession>A0A317CFI6</accession>
<dbReference type="SUPFAM" id="SSF52172">
    <property type="entry name" value="CheY-like"/>
    <property type="match status" value="1"/>
</dbReference>
<protein>
    <submittedName>
        <fullName evidence="8">DNA-binding response regulator</fullName>
    </submittedName>
</protein>
<gene>
    <name evidence="8" type="ORF">DKT75_06985</name>
</gene>
<evidence type="ECO:0000313" key="8">
    <source>
        <dbReference type="EMBL" id="PWQ97276.1"/>
    </source>
</evidence>
<dbReference type="InterPro" id="IPR011006">
    <property type="entry name" value="CheY-like_superfamily"/>
</dbReference>
<dbReference type="Pfam" id="PF00072">
    <property type="entry name" value="Response_reg"/>
    <property type="match status" value="1"/>
</dbReference>
<feature type="domain" description="HTH luxR-type" evidence="6">
    <location>
        <begin position="144"/>
        <end position="209"/>
    </location>
</feature>
<dbReference type="Proteomes" id="UP000245506">
    <property type="component" value="Unassembled WGS sequence"/>
</dbReference>
<evidence type="ECO:0000256" key="4">
    <source>
        <dbReference type="ARBA" id="ARBA00023163"/>
    </source>
</evidence>
<comment type="caution">
    <text evidence="8">The sequence shown here is derived from an EMBL/GenBank/DDBJ whole genome shotgun (WGS) entry which is preliminary data.</text>
</comment>
<proteinExistence type="predicted"/>
<keyword evidence="9" id="KW-1185">Reference proteome</keyword>
<dbReference type="InterPro" id="IPR039420">
    <property type="entry name" value="WalR-like"/>
</dbReference>
<dbReference type="CDD" id="cd17535">
    <property type="entry name" value="REC_NarL-like"/>
    <property type="match status" value="1"/>
</dbReference>
<dbReference type="Gene3D" id="3.40.50.2300">
    <property type="match status" value="1"/>
</dbReference>
<dbReference type="PANTHER" id="PTHR43214:SF41">
    <property type="entry name" value="NITRATE_NITRITE RESPONSE REGULATOR PROTEIN NARP"/>
    <property type="match status" value="1"/>
</dbReference>
<reference evidence="8 9" key="1">
    <citation type="submission" date="2018-05" db="EMBL/GenBank/DDBJ databases">
        <title>Leucothrix arctica sp. nov., isolated from Arctic seawater.</title>
        <authorList>
            <person name="Choi A."/>
            <person name="Baek K."/>
        </authorList>
    </citation>
    <scope>NUCLEOTIDE SEQUENCE [LARGE SCALE GENOMIC DNA]</scope>
    <source>
        <strain evidence="8 9">IMCC9719</strain>
    </source>
</reference>
<dbReference type="RefSeq" id="WP_109822704.1">
    <property type="nucleotide sequence ID" value="NZ_QGKL01000021.1"/>
</dbReference>
<feature type="modified residue" description="4-aspartylphosphate" evidence="5">
    <location>
        <position position="57"/>
    </location>
</feature>
<dbReference type="PROSITE" id="PS50043">
    <property type="entry name" value="HTH_LUXR_2"/>
    <property type="match status" value="1"/>
</dbReference>
<dbReference type="GO" id="GO:0006355">
    <property type="term" value="P:regulation of DNA-templated transcription"/>
    <property type="evidence" value="ECO:0007669"/>
    <property type="project" value="InterPro"/>
</dbReference>
<organism evidence="8 9">
    <name type="scientific">Leucothrix arctica</name>
    <dbReference type="NCBI Taxonomy" id="1481894"/>
    <lineage>
        <taxon>Bacteria</taxon>
        <taxon>Pseudomonadati</taxon>
        <taxon>Pseudomonadota</taxon>
        <taxon>Gammaproteobacteria</taxon>
        <taxon>Thiotrichales</taxon>
        <taxon>Thiotrichaceae</taxon>
        <taxon>Leucothrix</taxon>
    </lineage>
</organism>
<dbReference type="PANTHER" id="PTHR43214">
    <property type="entry name" value="TWO-COMPONENT RESPONSE REGULATOR"/>
    <property type="match status" value="1"/>
</dbReference>
<evidence type="ECO:0000313" key="9">
    <source>
        <dbReference type="Proteomes" id="UP000245506"/>
    </source>
</evidence>
<dbReference type="PROSITE" id="PS50110">
    <property type="entry name" value="RESPONSE_REGULATORY"/>
    <property type="match status" value="1"/>
</dbReference>
<dbReference type="PROSITE" id="PS00622">
    <property type="entry name" value="HTH_LUXR_1"/>
    <property type="match status" value="1"/>
</dbReference>
<dbReference type="CDD" id="cd06170">
    <property type="entry name" value="LuxR_C_like"/>
    <property type="match status" value="1"/>
</dbReference>
<keyword evidence="4" id="KW-0804">Transcription</keyword>
<name>A0A317CFI6_9GAMM</name>
<dbReference type="EMBL" id="QGKL01000021">
    <property type="protein sequence ID" value="PWQ97276.1"/>
    <property type="molecule type" value="Genomic_DNA"/>
</dbReference>
<keyword evidence="2" id="KW-0805">Transcription regulation</keyword>
<dbReference type="SMART" id="SM00448">
    <property type="entry name" value="REC"/>
    <property type="match status" value="1"/>
</dbReference>
<dbReference type="InterPro" id="IPR000792">
    <property type="entry name" value="Tscrpt_reg_LuxR_C"/>
</dbReference>
<keyword evidence="1 5" id="KW-0597">Phosphoprotein</keyword>
<dbReference type="PRINTS" id="PR00038">
    <property type="entry name" value="HTHLUXR"/>
</dbReference>
<sequence length="213" mass="23987">MPDIIRIVLVDDHPLVLEGISARLSEEENLEIVGQACNGLEALNVVKDTQPDVVLMDVSMPVMDGIEAMERMAQDYPNIRVLILSMHDNQEYIMRLMRLGASGYVLKDVPSRELVRAVRTVYSGSTYISSRASKLLFRDRGVEQTQTKSILTKREITVLTMLAEGLCNKEIAHFLELSVRTVEAHRQNIKSKLGIHTPAGLTKYAIEHRFVKV</sequence>
<dbReference type="InterPro" id="IPR001789">
    <property type="entry name" value="Sig_transdc_resp-reg_receiver"/>
</dbReference>
<dbReference type="SMART" id="SM00421">
    <property type="entry name" value="HTH_LUXR"/>
    <property type="match status" value="1"/>
</dbReference>
<dbReference type="InterPro" id="IPR058245">
    <property type="entry name" value="NreC/VraR/RcsB-like_REC"/>
</dbReference>
<evidence type="ECO:0000256" key="2">
    <source>
        <dbReference type="ARBA" id="ARBA00023015"/>
    </source>
</evidence>
<dbReference type="Pfam" id="PF00196">
    <property type="entry name" value="GerE"/>
    <property type="match status" value="1"/>
</dbReference>
<evidence type="ECO:0000256" key="3">
    <source>
        <dbReference type="ARBA" id="ARBA00023125"/>
    </source>
</evidence>
<evidence type="ECO:0000259" key="6">
    <source>
        <dbReference type="PROSITE" id="PS50043"/>
    </source>
</evidence>
<keyword evidence="3 8" id="KW-0238">DNA-binding</keyword>
<dbReference type="AlphaFoldDB" id="A0A317CFI6"/>
<dbReference type="SUPFAM" id="SSF46894">
    <property type="entry name" value="C-terminal effector domain of the bipartite response regulators"/>
    <property type="match status" value="1"/>
</dbReference>
<dbReference type="OrthoDB" id="9796655at2"/>
<evidence type="ECO:0000259" key="7">
    <source>
        <dbReference type="PROSITE" id="PS50110"/>
    </source>
</evidence>